<keyword evidence="3" id="KW-1185">Reference proteome</keyword>
<reference evidence="2 3" key="1">
    <citation type="journal article" date="2015" name="Proc. Natl. Acad. Sci. U.S.A.">
        <title>The resurrection genome of Boea hygrometrica: A blueprint for survival of dehydration.</title>
        <authorList>
            <person name="Xiao L."/>
            <person name="Yang G."/>
            <person name="Zhang L."/>
            <person name="Yang X."/>
            <person name="Zhao S."/>
            <person name="Ji Z."/>
            <person name="Zhou Q."/>
            <person name="Hu M."/>
            <person name="Wang Y."/>
            <person name="Chen M."/>
            <person name="Xu Y."/>
            <person name="Jin H."/>
            <person name="Xiao X."/>
            <person name="Hu G."/>
            <person name="Bao F."/>
            <person name="Hu Y."/>
            <person name="Wan P."/>
            <person name="Li L."/>
            <person name="Deng X."/>
            <person name="Kuang T."/>
            <person name="Xiang C."/>
            <person name="Zhu J.K."/>
            <person name="Oliver M.J."/>
            <person name="He Y."/>
        </authorList>
    </citation>
    <scope>NUCLEOTIDE SEQUENCE [LARGE SCALE GENOMIC DNA]</scope>
    <source>
        <strain evidence="3">cv. XS01</strain>
    </source>
</reference>
<gene>
    <name evidence="2" type="ORF">F511_39542</name>
</gene>
<name>A0A2Z7BQ38_9LAMI</name>
<dbReference type="Proteomes" id="UP000250235">
    <property type="component" value="Unassembled WGS sequence"/>
</dbReference>
<feature type="compositionally biased region" description="Basic residues" evidence="1">
    <location>
        <begin position="1022"/>
        <end position="1037"/>
    </location>
</feature>
<evidence type="ECO:0000313" key="2">
    <source>
        <dbReference type="EMBL" id="KZV36703.1"/>
    </source>
</evidence>
<proteinExistence type="predicted"/>
<organism evidence="2 3">
    <name type="scientific">Dorcoceras hygrometricum</name>
    <dbReference type="NCBI Taxonomy" id="472368"/>
    <lineage>
        <taxon>Eukaryota</taxon>
        <taxon>Viridiplantae</taxon>
        <taxon>Streptophyta</taxon>
        <taxon>Embryophyta</taxon>
        <taxon>Tracheophyta</taxon>
        <taxon>Spermatophyta</taxon>
        <taxon>Magnoliopsida</taxon>
        <taxon>eudicotyledons</taxon>
        <taxon>Gunneridae</taxon>
        <taxon>Pentapetalae</taxon>
        <taxon>asterids</taxon>
        <taxon>lamiids</taxon>
        <taxon>Lamiales</taxon>
        <taxon>Gesneriaceae</taxon>
        <taxon>Didymocarpoideae</taxon>
        <taxon>Trichosporeae</taxon>
        <taxon>Loxocarpinae</taxon>
        <taxon>Dorcoceras</taxon>
    </lineage>
</organism>
<evidence type="ECO:0000313" key="3">
    <source>
        <dbReference type="Proteomes" id="UP000250235"/>
    </source>
</evidence>
<feature type="compositionally biased region" description="Polar residues" evidence="1">
    <location>
        <begin position="986"/>
        <end position="995"/>
    </location>
</feature>
<sequence>MENPGIVSVLNALMASGLEGFLGCPAVIYESELVDFFTNGSVRDGLVVSIVNGVPVEFSERLFAEIFELPVDGLADLSDMPKDKIFDARSIVSLSGEPVSLSGRKGQMKIEYRLLCDIMAKSISVKAGSFNALTVEKFSLLTAVVCGIRMNWASILFNILKKMVSAGSKQAKGFAVQISLLLESIPNLELGESTEFPASKILTDKTVHRYISFNDKVGVEEADDAPPMKKAPRKPAVSTKRPAIATTEEPVPKKKRTSKKKSGSSSSPLEIVVVAQEAVSLQMVEPFTGVPTAEEPAEQPTAGEDISADQPVDKVTGIVGIEEWAVERLVATPDDTDEEFEAERPVFESVEAVAPVVEVCEAATDKDFLLVDDPDTVINQVLHQLDSISADKDDKSSDRAATWFDSALDEMLRNDEGAETMDKLLEDILLTIPVDVPLPSAGMEITKIKMGKEIKITEVDERTWFLNSLPKTPADNKGKAILVEKDPVKGNPAKEHFSLTCADIDMLVNLRAQVIDDVDQFFNSFRFKKLAAMNLEGISAKGEQVLLWGETENIHVSLARKKYILLKYRAVLVRKFLDSWKNNFVPGQGSSAVDLRVIDLLSDLHLFVLEELTKEARAHGLSWKKTSCSKIFEGNPCDRGAVITRSNTNTRSSCWIRTMIRVNGTWVIEPCADNNLFRVKSIASANMMTLSLRSRRLLPVGSVNFCRGLPVGEPVFRVAPRQSPVFALRVSQFCSVFIDFSLFSWLPTADITDFLSSIALDRTAFRSVQIAQNTVSVAPSVQMLDEPSSSDSSSDDILMDFADQDTTDAANSLPAATTPDVTNALNQLRASIDQIRERDDDGAKTKDTLLLHLSNFENQVIARLDAQDRVLGALRKASNDQRNLLSLELQSSHKQLGAQIVTKGLDVVEVRRVVKETHQEHNAKINSLDEQVAATRNYLLEFSAQAQQTLSIITNQLSELVAYVNRGGDAKKGEGSSSCPQPPPSDLQNLESRQFISLEETAERIREADRRQAEAERERERQRRIRRLRGSSKRRRY</sequence>
<evidence type="ECO:0000256" key="1">
    <source>
        <dbReference type="SAM" id="MobiDB-lite"/>
    </source>
</evidence>
<dbReference type="EMBL" id="KV003269">
    <property type="protein sequence ID" value="KZV36703.1"/>
    <property type="molecule type" value="Genomic_DNA"/>
</dbReference>
<accession>A0A2Z7BQ38</accession>
<feature type="region of interest" description="Disordered" evidence="1">
    <location>
        <begin position="222"/>
        <end position="267"/>
    </location>
</feature>
<feature type="compositionally biased region" description="Basic and acidic residues" evidence="1">
    <location>
        <begin position="1001"/>
        <end position="1021"/>
    </location>
</feature>
<dbReference type="AlphaFoldDB" id="A0A2Z7BQ38"/>
<feature type="compositionally biased region" description="Basic residues" evidence="1">
    <location>
        <begin position="253"/>
        <end position="262"/>
    </location>
</feature>
<protein>
    <submittedName>
        <fullName evidence="2">Dystroglycan-like</fullName>
    </submittedName>
</protein>
<feature type="region of interest" description="Disordered" evidence="1">
    <location>
        <begin position="969"/>
        <end position="1037"/>
    </location>
</feature>